<keyword evidence="2" id="KW-0963">Cytoplasm</keyword>
<dbReference type="InterPro" id="IPR041087">
    <property type="entry name" value="TBK1_ULD"/>
</dbReference>
<evidence type="ECO:0000256" key="7">
    <source>
        <dbReference type="ARBA" id="ARBA00022840"/>
    </source>
</evidence>
<evidence type="ECO:0000256" key="3">
    <source>
        <dbReference type="ARBA" id="ARBA00022527"/>
    </source>
</evidence>
<keyword evidence="11" id="KW-1185">Reference proteome</keyword>
<dbReference type="Proteomes" id="UP001164746">
    <property type="component" value="Chromosome 14"/>
</dbReference>
<dbReference type="PANTHER" id="PTHR22969">
    <property type="entry name" value="IKB KINASE"/>
    <property type="match status" value="1"/>
</dbReference>
<dbReference type="SMART" id="SM00220">
    <property type="entry name" value="S_TKc"/>
    <property type="match status" value="1"/>
</dbReference>
<evidence type="ECO:0000256" key="1">
    <source>
        <dbReference type="ARBA" id="ARBA00004496"/>
    </source>
</evidence>
<evidence type="ECO:0000256" key="2">
    <source>
        <dbReference type="ARBA" id="ARBA00022490"/>
    </source>
</evidence>
<keyword evidence="7 8" id="KW-0067">ATP-binding</keyword>
<dbReference type="InterPro" id="IPR011009">
    <property type="entry name" value="Kinase-like_dom_sf"/>
</dbReference>
<comment type="subcellular location">
    <subcellularLocation>
        <location evidence="1">Cytoplasm</location>
    </subcellularLocation>
</comment>
<dbReference type="InterPro" id="IPR051180">
    <property type="entry name" value="IKK"/>
</dbReference>
<feature type="domain" description="Protein kinase" evidence="9">
    <location>
        <begin position="11"/>
        <end position="313"/>
    </location>
</feature>
<keyword evidence="4" id="KW-0808">Transferase</keyword>
<proteinExistence type="predicted"/>
<dbReference type="InterPro" id="IPR041309">
    <property type="entry name" value="TBK1_CC1"/>
</dbReference>
<dbReference type="Pfam" id="PF18396">
    <property type="entry name" value="TBK1_ULD"/>
    <property type="match status" value="1"/>
</dbReference>
<protein>
    <submittedName>
        <fullName evidence="10">TBK1-like protein</fullName>
    </submittedName>
</protein>
<evidence type="ECO:0000256" key="5">
    <source>
        <dbReference type="ARBA" id="ARBA00022741"/>
    </source>
</evidence>
<dbReference type="Gene3D" id="1.10.510.10">
    <property type="entry name" value="Transferase(Phosphotransferase) domain 1"/>
    <property type="match status" value="1"/>
</dbReference>
<dbReference type="Gene3D" id="1.20.1270.420">
    <property type="match status" value="1"/>
</dbReference>
<dbReference type="Pfam" id="PF00069">
    <property type="entry name" value="Pkinase"/>
    <property type="match status" value="1"/>
</dbReference>
<dbReference type="Gene3D" id="3.30.200.20">
    <property type="entry name" value="Phosphorylase Kinase, domain 1"/>
    <property type="match status" value="1"/>
</dbReference>
<keyword evidence="6" id="KW-0418">Kinase</keyword>
<dbReference type="InterPro" id="IPR000719">
    <property type="entry name" value="Prot_kinase_dom"/>
</dbReference>
<keyword evidence="5 8" id="KW-0547">Nucleotide-binding</keyword>
<evidence type="ECO:0000259" key="9">
    <source>
        <dbReference type="SMART" id="SM00220"/>
    </source>
</evidence>
<dbReference type="PROSITE" id="PS00107">
    <property type="entry name" value="PROTEIN_KINASE_ATP"/>
    <property type="match status" value="1"/>
</dbReference>
<evidence type="ECO:0000313" key="11">
    <source>
        <dbReference type="Proteomes" id="UP001164746"/>
    </source>
</evidence>
<dbReference type="SUPFAM" id="SSF56112">
    <property type="entry name" value="Protein kinase-like (PK-like)"/>
    <property type="match status" value="1"/>
</dbReference>
<feature type="binding site" evidence="8">
    <location>
        <position position="40"/>
    </location>
    <ligand>
        <name>ATP</name>
        <dbReference type="ChEBI" id="CHEBI:30616"/>
    </ligand>
</feature>
<reference evidence="10" key="1">
    <citation type="submission" date="2022-11" db="EMBL/GenBank/DDBJ databases">
        <title>Centuries of genome instability and evolution in soft-shell clam transmissible cancer (bioRxiv).</title>
        <authorList>
            <person name="Hart S.F.M."/>
            <person name="Yonemitsu M.A."/>
            <person name="Giersch R.M."/>
            <person name="Beal B.F."/>
            <person name="Arriagada G."/>
            <person name="Davis B.W."/>
            <person name="Ostrander E.A."/>
            <person name="Goff S.P."/>
            <person name="Metzger M.J."/>
        </authorList>
    </citation>
    <scope>NUCLEOTIDE SEQUENCE</scope>
    <source>
        <strain evidence="10">MELC-2E11</strain>
        <tissue evidence="10">Siphon/mantle</tissue>
    </source>
</reference>
<gene>
    <name evidence="10" type="ORF">MAR_011495</name>
</gene>
<dbReference type="CDD" id="cd12219">
    <property type="entry name" value="Ubl_TBK1_like"/>
    <property type="match status" value="1"/>
</dbReference>
<evidence type="ECO:0000256" key="4">
    <source>
        <dbReference type="ARBA" id="ARBA00022679"/>
    </source>
</evidence>
<organism evidence="10 11">
    <name type="scientific">Mya arenaria</name>
    <name type="common">Soft-shell clam</name>
    <dbReference type="NCBI Taxonomy" id="6604"/>
    <lineage>
        <taxon>Eukaryota</taxon>
        <taxon>Metazoa</taxon>
        <taxon>Spiralia</taxon>
        <taxon>Lophotrochozoa</taxon>
        <taxon>Mollusca</taxon>
        <taxon>Bivalvia</taxon>
        <taxon>Autobranchia</taxon>
        <taxon>Heteroconchia</taxon>
        <taxon>Euheterodonta</taxon>
        <taxon>Imparidentia</taxon>
        <taxon>Neoheterodontei</taxon>
        <taxon>Myida</taxon>
        <taxon>Myoidea</taxon>
        <taxon>Myidae</taxon>
        <taxon>Mya</taxon>
    </lineage>
</organism>
<dbReference type="Pfam" id="PF18394">
    <property type="entry name" value="TBK1_CCD1"/>
    <property type="match status" value="1"/>
</dbReference>
<dbReference type="SUPFAM" id="SSF54236">
    <property type="entry name" value="Ubiquitin-like"/>
    <property type="match status" value="1"/>
</dbReference>
<evidence type="ECO:0000313" key="10">
    <source>
        <dbReference type="EMBL" id="WAR25791.1"/>
    </source>
</evidence>
<evidence type="ECO:0000256" key="6">
    <source>
        <dbReference type="ARBA" id="ARBA00022777"/>
    </source>
</evidence>
<evidence type="ECO:0000256" key="8">
    <source>
        <dbReference type="PROSITE-ProRule" id="PRU10141"/>
    </source>
</evidence>
<dbReference type="InterPro" id="IPR017441">
    <property type="entry name" value="Protein_kinase_ATP_BS"/>
</dbReference>
<dbReference type="Gene3D" id="3.10.20.90">
    <property type="entry name" value="Phosphatidylinositol 3-kinase Catalytic Subunit, Chain A, domain 1"/>
    <property type="match status" value="1"/>
</dbReference>
<name>A0ABY7FYI4_MYAAR</name>
<sequence length="700" mass="79993">MSLRGSGGFLWDVTKPLGQGATSMVYKGRNKSTGEEVAVKVFSQAAHMRPAEVQMREFVVMKKLTHRNIVPLLAIEEEQGTNNKVIVMQLTEHGSLYNMLEEPNNAYGLPEEEFLIVFDHVTAGMKYMRDNGIVHRDIKPGNILRYIGEDGRSIYKLTDFGAAKQVENDEEQFMSLYGTEEYLHPDMYERAVLRAPHRKQFTSKVDLWSLGVSFFHVATGMLPFKPYGGRKNREKMFEITRHKESGMIMGVQHTEGGAIEWSRELPPTCRLSVGVKHLITPIFARLLEADPHKVWNFDELFLNVEGIIRKRVIHVFCSHTWRCLKVYIDSNKNLTNLQELIAEQTDIQHSDQLLIFDGQLLKDCVQPMLPIHSYPDGITANNPIFCYNRDYDDTNTFPQHFIKEFPKFHTTSLSEDYSVSKQCSAIACFIKKEVELYCLKQDLMRRSVHMYINEVYHECGHLVDYNLFLSKNCDTTLKWKENFIQMLSRELRMINLLTDTNDPELHSICLDLTQFYESSRQSTDEESKKITELSYQVQSLLSKLQEDQLNKKHTAKVQVVVEQILKIKQQFSENRRKTSLSFNDEQIHKYENDIERCLNKVESKIQRLDFNAGKPESFPPVMRSENVMSRSRSGGGDGIGVLVCAVVGGDVGGSVNVIVDVCAVGGGGGVEDDFNGLFLVLQFEKLGQSDSLMSQSVKPF</sequence>
<dbReference type="EMBL" id="CP111025">
    <property type="protein sequence ID" value="WAR25791.1"/>
    <property type="molecule type" value="Genomic_DNA"/>
</dbReference>
<keyword evidence="3" id="KW-0723">Serine/threonine-protein kinase</keyword>
<accession>A0ABY7FYI4</accession>
<dbReference type="PANTHER" id="PTHR22969:SF15">
    <property type="entry name" value="FI05319P"/>
    <property type="match status" value="1"/>
</dbReference>
<dbReference type="InterPro" id="IPR029071">
    <property type="entry name" value="Ubiquitin-like_domsf"/>
</dbReference>